<dbReference type="GO" id="GO:0005975">
    <property type="term" value="P:carbohydrate metabolic process"/>
    <property type="evidence" value="ECO:0007669"/>
    <property type="project" value="InterPro"/>
</dbReference>
<dbReference type="GO" id="GO:0016773">
    <property type="term" value="F:phosphotransferase activity, alcohol group as acceptor"/>
    <property type="evidence" value="ECO:0007669"/>
    <property type="project" value="InterPro"/>
</dbReference>
<reference evidence="9 10" key="1">
    <citation type="submission" date="2018-11" db="EMBL/GenBank/DDBJ databases">
        <title>Draft genome sequence of Ferruginibacter sp. BO-59.</title>
        <authorList>
            <person name="Im W.T."/>
        </authorList>
    </citation>
    <scope>NUCLEOTIDE SEQUENCE [LARGE SCALE GENOMIC DNA]</scope>
    <source>
        <strain evidence="9 10">BO-59</strain>
    </source>
</reference>
<keyword evidence="4" id="KW-0547">Nucleotide-binding</keyword>
<gene>
    <name evidence="9" type="primary">rfaE2</name>
    <name evidence="9" type="ORF">EFY79_13435</name>
</gene>
<keyword evidence="10" id="KW-1185">Reference proteome</keyword>
<dbReference type="PANTHER" id="PTHR43793">
    <property type="entry name" value="FAD SYNTHASE"/>
    <property type="match status" value="1"/>
</dbReference>
<evidence type="ECO:0000259" key="8">
    <source>
        <dbReference type="Pfam" id="PF01467"/>
    </source>
</evidence>
<evidence type="ECO:0000313" key="9">
    <source>
        <dbReference type="EMBL" id="RNI35252.1"/>
    </source>
</evidence>
<dbReference type="EMBL" id="RJJR01000011">
    <property type="protein sequence ID" value="RNI35252.1"/>
    <property type="molecule type" value="Genomic_DNA"/>
</dbReference>
<evidence type="ECO:0000256" key="5">
    <source>
        <dbReference type="ARBA" id="ARBA00022840"/>
    </source>
</evidence>
<evidence type="ECO:0000256" key="7">
    <source>
        <dbReference type="ARBA" id="ARBA00047428"/>
    </source>
</evidence>
<evidence type="ECO:0000256" key="2">
    <source>
        <dbReference type="ARBA" id="ARBA00022679"/>
    </source>
</evidence>
<organism evidence="9 10">
    <name type="scientific">Hanamia caeni</name>
    <dbReference type="NCBI Taxonomy" id="2294116"/>
    <lineage>
        <taxon>Bacteria</taxon>
        <taxon>Pseudomonadati</taxon>
        <taxon>Bacteroidota</taxon>
        <taxon>Chitinophagia</taxon>
        <taxon>Chitinophagales</taxon>
        <taxon>Chitinophagaceae</taxon>
        <taxon>Hanamia</taxon>
    </lineage>
</organism>
<dbReference type="InterPro" id="IPR014729">
    <property type="entry name" value="Rossmann-like_a/b/a_fold"/>
</dbReference>
<dbReference type="SUPFAM" id="SSF52374">
    <property type="entry name" value="Nucleotidylyl transferase"/>
    <property type="match status" value="1"/>
</dbReference>
<dbReference type="AlphaFoldDB" id="A0A3M9NBR6"/>
<evidence type="ECO:0000256" key="4">
    <source>
        <dbReference type="ARBA" id="ARBA00022741"/>
    </source>
</evidence>
<dbReference type="NCBIfam" id="TIGR00125">
    <property type="entry name" value="cyt_tran_rel"/>
    <property type="match status" value="1"/>
</dbReference>
<dbReference type="Gene3D" id="3.40.50.620">
    <property type="entry name" value="HUPs"/>
    <property type="match status" value="1"/>
</dbReference>
<dbReference type="EC" id="2.7.7.70" evidence="1"/>
<sequence>MKKTDTIKTRILDRQQLIQEVVRLRLKSKTIAFTNGVFDILHEGHIAVLSKAASFADILIVGINSDASVKKIKGEDRPVNNENSRALILASLIMVDNVVIFEEETPLEIIKLIQPDVLLKGGDYTLDTIVGAKEVIAHGGRVEIVPLLEGFSTTNIIKKFGNSK</sequence>
<keyword evidence="3 9" id="KW-0548">Nucleotidyltransferase</keyword>
<comment type="caution">
    <text evidence="9">The sequence shown here is derived from an EMBL/GenBank/DDBJ whole genome shotgun (WGS) entry which is preliminary data.</text>
</comment>
<comment type="catalytic activity">
    <reaction evidence="7">
        <text>D-glycero-beta-D-manno-heptose 1-phosphate + ATP + H(+) = ADP-D-glycero-beta-D-manno-heptose + diphosphate</text>
        <dbReference type="Rhea" id="RHEA:27465"/>
        <dbReference type="ChEBI" id="CHEBI:15378"/>
        <dbReference type="ChEBI" id="CHEBI:30616"/>
        <dbReference type="ChEBI" id="CHEBI:33019"/>
        <dbReference type="ChEBI" id="CHEBI:59967"/>
        <dbReference type="ChEBI" id="CHEBI:61593"/>
        <dbReference type="EC" id="2.7.7.70"/>
    </reaction>
</comment>
<keyword evidence="5" id="KW-0067">ATP-binding</keyword>
<accession>A0A3M9NBR6</accession>
<dbReference type="InterPro" id="IPR011914">
    <property type="entry name" value="RfaE_dom_II"/>
</dbReference>
<dbReference type="PANTHER" id="PTHR43793:SF2">
    <property type="entry name" value="BIFUNCTIONAL PROTEIN HLDE"/>
    <property type="match status" value="1"/>
</dbReference>
<dbReference type="InterPro" id="IPR050385">
    <property type="entry name" value="Archaeal_FAD_synthase"/>
</dbReference>
<dbReference type="RefSeq" id="WP_123121239.1">
    <property type="nucleotide sequence ID" value="NZ_RJJR01000011.1"/>
</dbReference>
<name>A0A3M9NBR6_9BACT</name>
<dbReference type="GO" id="GO:0005524">
    <property type="term" value="F:ATP binding"/>
    <property type="evidence" value="ECO:0007669"/>
    <property type="project" value="UniProtKB-KW"/>
</dbReference>
<dbReference type="NCBIfam" id="TIGR02199">
    <property type="entry name" value="rfaE_dom_II"/>
    <property type="match status" value="1"/>
</dbReference>
<keyword evidence="6" id="KW-0119">Carbohydrate metabolism</keyword>
<protein>
    <recommendedName>
        <fullName evidence="1">D-glycero-beta-D-manno-heptose 1-phosphate adenylyltransferase</fullName>
        <ecNumber evidence="1">2.7.7.70</ecNumber>
    </recommendedName>
</protein>
<dbReference type="OrthoDB" id="9795543at2"/>
<feature type="domain" description="Cytidyltransferase-like" evidence="8">
    <location>
        <begin position="33"/>
        <end position="158"/>
    </location>
</feature>
<keyword evidence="2 9" id="KW-0808">Transferase</keyword>
<dbReference type="Proteomes" id="UP000267223">
    <property type="component" value="Unassembled WGS sequence"/>
</dbReference>
<evidence type="ECO:0000256" key="1">
    <source>
        <dbReference type="ARBA" id="ARBA00012519"/>
    </source>
</evidence>
<dbReference type="Pfam" id="PF01467">
    <property type="entry name" value="CTP_transf_like"/>
    <property type="match status" value="1"/>
</dbReference>
<evidence type="ECO:0000256" key="6">
    <source>
        <dbReference type="ARBA" id="ARBA00023277"/>
    </source>
</evidence>
<evidence type="ECO:0000256" key="3">
    <source>
        <dbReference type="ARBA" id="ARBA00022695"/>
    </source>
</evidence>
<dbReference type="InterPro" id="IPR004821">
    <property type="entry name" value="Cyt_trans-like"/>
</dbReference>
<dbReference type="GO" id="GO:0016779">
    <property type="term" value="F:nucleotidyltransferase activity"/>
    <property type="evidence" value="ECO:0007669"/>
    <property type="project" value="UniProtKB-KW"/>
</dbReference>
<proteinExistence type="predicted"/>
<evidence type="ECO:0000313" key="10">
    <source>
        <dbReference type="Proteomes" id="UP000267223"/>
    </source>
</evidence>